<evidence type="ECO:0000256" key="1">
    <source>
        <dbReference type="ARBA" id="ARBA00004123"/>
    </source>
</evidence>
<evidence type="ECO:0000256" key="4">
    <source>
        <dbReference type="ARBA" id="ARBA00023242"/>
    </source>
</evidence>
<evidence type="ECO:0000313" key="8">
    <source>
        <dbReference type="Proteomes" id="UP000002872"/>
    </source>
</evidence>
<dbReference type="HOGENOM" id="CLU_076665_4_1_1"/>
<evidence type="ECO:0000313" key="7">
    <source>
        <dbReference type="EMBL" id="EIJ87877.1"/>
    </source>
</evidence>
<accession>I3EF80</accession>
<evidence type="ECO:0000256" key="3">
    <source>
        <dbReference type="ARBA" id="ARBA00023163"/>
    </source>
</evidence>
<proteinExistence type="inferred from homology"/>
<dbReference type="EMBL" id="GL870880">
    <property type="protein sequence ID" value="EIJ87877.1"/>
    <property type="molecule type" value="Genomic_DNA"/>
</dbReference>
<evidence type="ECO:0000256" key="5">
    <source>
        <dbReference type="ARBA" id="ARBA00038392"/>
    </source>
</evidence>
<dbReference type="Proteomes" id="UP000002872">
    <property type="component" value="Unassembled WGS sequence"/>
</dbReference>
<protein>
    <recommendedName>
        <fullName evidence="6">Transcription initiation factor TFIID subunit 13</fullName>
    </recommendedName>
</protein>
<organism evidence="7 8">
    <name type="scientific">Nematocida parisii (strain ERTm3)</name>
    <name type="common">Nematode killer fungus</name>
    <dbReference type="NCBI Taxonomy" id="935791"/>
    <lineage>
        <taxon>Eukaryota</taxon>
        <taxon>Fungi</taxon>
        <taxon>Fungi incertae sedis</taxon>
        <taxon>Microsporidia</taxon>
        <taxon>Nematocida</taxon>
    </lineage>
</organism>
<dbReference type="Pfam" id="PF02269">
    <property type="entry name" value="TFIID-18kDa"/>
    <property type="match status" value="1"/>
</dbReference>
<reference evidence="7" key="1">
    <citation type="submission" date="2011-01" db="EMBL/GenBank/DDBJ databases">
        <title>The Genome Sequence of Nematocida parisii strain ERTm3.</title>
        <authorList>
            <consortium name="The Broad Institute Genome Sequencing Platform"/>
            <consortium name="The Broad Institute Genome Sequencing Center for Infectious Disease"/>
            <person name="Cuomo C."/>
            <person name="Troemel E."/>
            <person name="Young S.K."/>
            <person name="Zeng Q."/>
            <person name="Gargeya S."/>
            <person name="Fitzgerald M."/>
            <person name="Haas B."/>
            <person name="Abouelleil A."/>
            <person name="Alvarado L."/>
            <person name="Arachchi H.M."/>
            <person name="Berlin A."/>
            <person name="Chapman S.B."/>
            <person name="Gearin G."/>
            <person name="Goldberg J."/>
            <person name="Griggs A."/>
            <person name="Gujja S."/>
            <person name="Hansen M."/>
            <person name="Heiman D."/>
            <person name="Howarth C."/>
            <person name="Larimer J."/>
            <person name="Lui A."/>
            <person name="MacDonald P.J.P."/>
            <person name="McCowen C."/>
            <person name="Montmayeur A."/>
            <person name="Murphy C."/>
            <person name="Neiman D."/>
            <person name="Pearson M."/>
            <person name="Priest M."/>
            <person name="Roberts A."/>
            <person name="Saif S."/>
            <person name="Shea T."/>
            <person name="Sisk P."/>
            <person name="Stolte C."/>
            <person name="Sykes S."/>
            <person name="Wortman J."/>
            <person name="Nusbaum C."/>
            <person name="Birren B."/>
        </authorList>
    </citation>
    <scope>NUCLEOTIDE SEQUENCE</scope>
    <source>
        <strain evidence="7">ERTm3</strain>
    </source>
</reference>
<dbReference type="GO" id="GO:0006366">
    <property type="term" value="P:transcription by RNA polymerase II"/>
    <property type="evidence" value="ECO:0007669"/>
    <property type="project" value="InterPro"/>
</dbReference>
<dbReference type="FunCoup" id="I3EF80">
    <property type="interactions" value="46"/>
</dbReference>
<evidence type="ECO:0000256" key="2">
    <source>
        <dbReference type="ARBA" id="ARBA00023015"/>
    </source>
</evidence>
<keyword evidence="8" id="KW-1185">Reference proteome</keyword>
<keyword evidence="3" id="KW-0804">Transcription</keyword>
<name>I3EF80_NEMP3</name>
<sequence>MKERKPNFIREIRMLMYSLGDTANPRLDSATVIHDYLCHYLTNILKKAKNVSKSRGRTKTDDLMYTIKRDRRKYTRAKELLVTNEELKKARKPFEYDAIEKE</sequence>
<keyword evidence="4" id="KW-0539">Nucleus</keyword>
<comment type="similarity">
    <text evidence="5">Belongs to the TAF13 family.</text>
</comment>
<dbReference type="STRING" id="935791.I3EF80"/>
<dbReference type="InterPro" id="IPR009072">
    <property type="entry name" value="Histone-fold"/>
</dbReference>
<dbReference type="OMA" id="CERAMNV"/>
<keyword evidence="2" id="KW-0805">Transcription regulation</keyword>
<dbReference type="Gene3D" id="1.10.20.10">
    <property type="entry name" value="Histone, subunit A"/>
    <property type="match status" value="1"/>
</dbReference>
<evidence type="ECO:0000256" key="6">
    <source>
        <dbReference type="ARBA" id="ARBA00040136"/>
    </source>
</evidence>
<dbReference type="CDD" id="cd07978">
    <property type="entry name" value="HFD_TAF13"/>
    <property type="match status" value="1"/>
</dbReference>
<dbReference type="PANTHER" id="PTHR11380">
    <property type="entry name" value="TRANSCRIPTION INITIATION FACTOR TFIID/SUPT3-RELATED"/>
    <property type="match status" value="1"/>
</dbReference>
<dbReference type="OrthoDB" id="10266074at2759"/>
<dbReference type="GO" id="GO:0046982">
    <property type="term" value="F:protein heterodimerization activity"/>
    <property type="evidence" value="ECO:0007669"/>
    <property type="project" value="InterPro"/>
</dbReference>
<dbReference type="GO" id="GO:0005634">
    <property type="term" value="C:nucleus"/>
    <property type="evidence" value="ECO:0007669"/>
    <property type="project" value="UniProtKB-SubCell"/>
</dbReference>
<dbReference type="VEuPathDB" id="MicrosporidiaDB:NEQG_01949"/>
<dbReference type="InterPro" id="IPR003195">
    <property type="entry name" value="TFIID_TAF13"/>
</dbReference>
<gene>
    <name evidence="7" type="ORF">NEQG_01949</name>
</gene>
<dbReference type="InParanoid" id="I3EF80"/>
<dbReference type="AlphaFoldDB" id="I3EF80"/>
<dbReference type="PANTHER" id="PTHR11380:SF5">
    <property type="entry name" value="TRANSCRIPTION INITIATION FACTOR TFIID SUBUNIT 13"/>
    <property type="match status" value="1"/>
</dbReference>
<dbReference type="SUPFAM" id="SSF47113">
    <property type="entry name" value="Histone-fold"/>
    <property type="match status" value="1"/>
</dbReference>
<comment type="subcellular location">
    <subcellularLocation>
        <location evidence="1">Nucleus</location>
    </subcellularLocation>
</comment>